<evidence type="ECO:0000256" key="11">
    <source>
        <dbReference type="ARBA" id="ARBA00023136"/>
    </source>
</evidence>
<comment type="caution">
    <text evidence="19">The sequence shown here is derived from an EMBL/GenBank/DDBJ whole genome shotgun (WGS) entry which is preliminary data.</text>
</comment>
<evidence type="ECO:0000256" key="9">
    <source>
        <dbReference type="ARBA" id="ARBA00023065"/>
    </source>
</evidence>
<keyword evidence="13" id="KW-0998">Cell outer membrane</keyword>
<protein>
    <submittedName>
        <fullName evidence="19">Polysaccharide biosynthesis/export family protein</fullName>
    </submittedName>
</protein>
<keyword evidence="15" id="KW-1133">Transmembrane helix</keyword>
<comment type="subcellular location">
    <subcellularLocation>
        <location evidence="1">Cell outer membrane</location>
        <topology evidence="1">Multi-pass membrane protein</topology>
    </subcellularLocation>
</comment>
<comment type="similarity">
    <text evidence="2">Belongs to the BexD/CtrA/VexA family.</text>
</comment>
<keyword evidence="10" id="KW-0626">Porin</keyword>
<dbReference type="Pfam" id="PF02563">
    <property type="entry name" value="Poly_export"/>
    <property type="match status" value="1"/>
</dbReference>
<evidence type="ECO:0000313" key="20">
    <source>
        <dbReference type="Proteomes" id="UP001319080"/>
    </source>
</evidence>
<dbReference type="EMBL" id="JAHESE010000021">
    <property type="protein sequence ID" value="MBT1710292.1"/>
    <property type="molecule type" value="Genomic_DNA"/>
</dbReference>
<gene>
    <name evidence="19" type="ORF">KK062_18740</name>
</gene>
<feature type="transmembrane region" description="Helical" evidence="15">
    <location>
        <begin position="236"/>
        <end position="255"/>
    </location>
</feature>
<keyword evidence="6 15" id="KW-0812">Transmembrane</keyword>
<evidence type="ECO:0000256" key="7">
    <source>
        <dbReference type="ARBA" id="ARBA00022729"/>
    </source>
</evidence>
<evidence type="ECO:0000256" key="8">
    <source>
        <dbReference type="ARBA" id="ARBA00023047"/>
    </source>
</evidence>
<evidence type="ECO:0000256" key="3">
    <source>
        <dbReference type="ARBA" id="ARBA00022448"/>
    </source>
</evidence>
<evidence type="ECO:0000256" key="2">
    <source>
        <dbReference type="ARBA" id="ARBA00009450"/>
    </source>
</evidence>
<dbReference type="InterPro" id="IPR054765">
    <property type="entry name" value="SLBB_dom"/>
</dbReference>
<evidence type="ECO:0000259" key="18">
    <source>
        <dbReference type="Pfam" id="PF22461"/>
    </source>
</evidence>
<dbReference type="Gene3D" id="3.30.1950.10">
    <property type="entry name" value="wza like domain"/>
    <property type="match status" value="1"/>
</dbReference>
<evidence type="ECO:0000256" key="13">
    <source>
        <dbReference type="ARBA" id="ARBA00023237"/>
    </source>
</evidence>
<reference evidence="19 20" key="1">
    <citation type="submission" date="2021-05" db="EMBL/GenBank/DDBJ databases">
        <title>A Polyphasic approach of four new species of the genus Ohtaekwangia: Ohtaekwangia histidinii sp. nov., Ohtaekwangia cretensis sp. nov., Ohtaekwangia indiensis sp. nov., Ohtaekwangia reichenbachii sp. nov. from diverse environment.</title>
        <authorList>
            <person name="Octaviana S."/>
        </authorList>
    </citation>
    <scope>NUCLEOTIDE SEQUENCE [LARGE SCALE GENOMIC DNA]</scope>
    <source>
        <strain evidence="19 20">PWU5</strain>
    </source>
</reference>
<dbReference type="Proteomes" id="UP001319080">
    <property type="component" value="Unassembled WGS sequence"/>
</dbReference>
<keyword evidence="14" id="KW-0449">Lipoprotein</keyword>
<keyword evidence="12" id="KW-0564">Palmitate</keyword>
<evidence type="ECO:0000259" key="17">
    <source>
        <dbReference type="Pfam" id="PF02563"/>
    </source>
</evidence>
<evidence type="ECO:0000256" key="10">
    <source>
        <dbReference type="ARBA" id="ARBA00023114"/>
    </source>
</evidence>
<keyword evidence="11 15" id="KW-0472">Membrane</keyword>
<evidence type="ECO:0000256" key="1">
    <source>
        <dbReference type="ARBA" id="ARBA00004571"/>
    </source>
</evidence>
<evidence type="ECO:0000313" key="19">
    <source>
        <dbReference type="EMBL" id="MBT1710292.1"/>
    </source>
</evidence>
<keyword evidence="3" id="KW-0813">Transport</keyword>
<dbReference type="AlphaFoldDB" id="A0AAP2GWA0"/>
<evidence type="ECO:0000256" key="5">
    <source>
        <dbReference type="ARBA" id="ARBA00022597"/>
    </source>
</evidence>
<keyword evidence="4" id="KW-1134">Transmembrane beta strand</keyword>
<evidence type="ECO:0000256" key="14">
    <source>
        <dbReference type="ARBA" id="ARBA00023288"/>
    </source>
</evidence>
<dbReference type="Gene3D" id="3.10.560.10">
    <property type="entry name" value="Outer membrane lipoprotein wza domain like"/>
    <property type="match status" value="1"/>
</dbReference>
<dbReference type="RefSeq" id="WP_254085869.1">
    <property type="nucleotide sequence ID" value="NZ_JAHESE010000021.1"/>
</dbReference>
<sequence length="256" mass="28625">MKRTSFFRSACVLAILGVLASSCASYRQNIMFQVDQKDAVKAQADAAEKNYSIQKNDQLAIEIYTKNGERLVDPDRFLDKDRPVQTTPVGVDEVRSYLVNQDGVVKFPMIDTIRLEGLTLLQAEDRLQQTYTKFYAGMYIRLKYLNKRVVVLGAPGGQVIPLTNENIRLTEVLALAKGVSNDAKAYNIRVLRGETVMIADLSTFAGYLENNMVIQPNDIIYVEPIRRPFIEGVRDYGPILSILTSIATLVVVIVGL</sequence>
<dbReference type="Pfam" id="PF22461">
    <property type="entry name" value="SLBB_2"/>
    <property type="match status" value="1"/>
</dbReference>
<evidence type="ECO:0000256" key="16">
    <source>
        <dbReference type="SAM" id="SignalP"/>
    </source>
</evidence>
<name>A0AAP2GWA0_9BACT</name>
<keyword evidence="9" id="KW-0406">Ion transport</keyword>
<dbReference type="PANTHER" id="PTHR33619">
    <property type="entry name" value="POLYSACCHARIDE EXPORT PROTEIN GFCE-RELATED"/>
    <property type="match status" value="1"/>
</dbReference>
<dbReference type="GO" id="GO:0006811">
    <property type="term" value="P:monoatomic ion transport"/>
    <property type="evidence" value="ECO:0007669"/>
    <property type="project" value="UniProtKB-KW"/>
</dbReference>
<keyword evidence="20" id="KW-1185">Reference proteome</keyword>
<evidence type="ECO:0000256" key="4">
    <source>
        <dbReference type="ARBA" id="ARBA00022452"/>
    </source>
</evidence>
<evidence type="ECO:0000256" key="6">
    <source>
        <dbReference type="ARBA" id="ARBA00022692"/>
    </source>
</evidence>
<feature type="domain" description="Polysaccharide export protein N-terminal" evidence="17">
    <location>
        <begin position="46"/>
        <end position="135"/>
    </location>
</feature>
<dbReference type="InterPro" id="IPR049712">
    <property type="entry name" value="Poly_export"/>
</dbReference>
<evidence type="ECO:0000256" key="12">
    <source>
        <dbReference type="ARBA" id="ARBA00023139"/>
    </source>
</evidence>
<dbReference type="GO" id="GO:0015288">
    <property type="term" value="F:porin activity"/>
    <property type="evidence" value="ECO:0007669"/>
    <property type="project" value="UniProtKB-KW"/>
</dbReference>
<proteinExistence type="inferred from homology"/>
<dbReference type="InterPro" id="IPR003715">
    <property type="entry name" value="Poly_export_N"/>
</dbReference>
<dbReference type="PANTHER" id="PTHR33619:SF3">
    <property type="entry name" value="POLYSACCHARIDE EXPORT PROTEIN GFCE-RELATED"/>
    <property type="match status" value="1"/>
</dbReference>
<feature type="signal peptide" evidence="16">
    <location>
        <begin position="1"/>
        <end position="20"/>
    </location>
</feature>
<dbReference type="GO" id="GO:0009279">
    <property type="term" value="C:cell outer membrane"/>
    <property type="evidence" value="ECO:0007669"/>
    <property type="project" value="UniProtKB-SubCell"/>
</dbReference>
<keyword evidence="5" id="KW-0762">Sugar transport</keyword>
<keyword evidence="7 16" id="KW-0732">Signal</keyword>
<organism evidence="19 20">
    <name type="scientific">Dawidia cretensis</name>
    <dbReference type="NCBI Taxonomy" id="2782350"/>
    <lineage>
        <taxon>Bacteria</taxon>
        <taxon>Pseudomonadati</taxon>
        <taxon>Bacteroidota</taxon>
        <taxon>Cytophagia</taxon>
        <taxon>Cytophagales</taxon>
        <taxon>Chryseotaleaceae</taxon>
        <taxon>Dawidia</taxon>
    </lineage>
</organism>
<feature type="chain" id="PRO_5042999023" evidence="16">
    <location>
        <begin position="21"/>
        <end position="256"/>
    </location>
</feature>
<feature type="domain" description="SLBB" evidence="18">
    <location>
        <begin position="158"/>
        <end position="222"/>
    </location>
</feature>
<evidence type="ECO:0000256" key="15">
    <source>
        <dbReference type="SAM" id="Phobius"/>
    </source>
</evidence>
<dbReference type="PROSITE" id="PS51257">
    <property type="entry name" value="PROKAR_LIPOPROTEIN"/>
    <property type="match status" value="1"/>
</dbReference>
<accession>A0AAP2GWA0</accession>
<dbReference type="GO" id="GO:0046930">
    <property type="term" value="C:pore complex"/>
    <property type="evidence" value="ECO:0007669"/>
    <property type="project" value="UniProtKB-KW"/>
</dbReference>
<dbReference type="GO" id="GO:0015159">
    <property type="term" value="F:polysaccharide transmembrane transporter activity"/>
    <property type="evidence" value="ECO:0007669"/>
    <property type="project" value="InterPro"/>
</dbReference>
<keyword evidence="8" id="KW-0625">Polysaccharide transport</keyword>